<evidence type="ECO:0000256" key="1">
    <source>
        <dbReference type="ARBA" id="ARBA00022679"/>
    </source>
</evidence>
<dbReference type="PANTHER" id="PTHR43420">
    <property type="entry name" value="ACETYLTRANSFERASE"/>
    <property type="match status" value="1"/>
</dbReference>
<dbReference type="Proteomes" id="UP001519295">
    <property type="component" value="Unassembled WGS sequence"/>
</dbReference>
<dbReference type="InterPro" id="IPR016181">
    <property type="entry name" value="Acyl_CoA_acyltransferase"/>
</dbReference>
<evidence type="ECO:0000259" key="3">
    <source>
        <dbReference type="PROSITE" id="PS51186"/>
    </source>
</evidence>
<evidence type="ECO:0000313" key="5">
    <source>
        <dbReference type="Proteomes" id="UP001519295"/>
    </source>
</evidence>
<keyword evidence="2" id="KW-0012">Acyltransferase</keyword>
<dbReference type="Gene3D" id="3.40.630.30">
    <property type="match status" value="1"/>
</dbReference>
<dbReference type="InterPro" id="IPR000182">
    <property type="entry name" value="GNAT_dom"/>
</dbReference>
<reference evidence="4 5" key="1">
    <citation type="submission" date="2021-03" db="EMBL/GenBank/DDBJ databases">
        <title>Sequencing the genomes of 1000 actinobacteria strains.</title>
        <authorList>
            <person name="Klenk H.-P."/>
        </authorList>
    </citation>
    <scope>NUCLEOTIDE SEQUENCE [LARGE SCALE GENOMIC DNA]</scope>
    <source>
        <strain evidence="4 5">DSM 45256</strain>
    </source>
</reference>
<dbReference type="EMBL" id="JAGINU010000001">
    <property type="protein sequence ID" value="MBP2368083.1"/>
    <property type="molecule type" value="Genomic_DNA"/>
</dbReference>
<keyword evidence="1" id="KW-0808">Transferase</keyword>
<dbReference type="InterPro" id="IPR013653">
    <property type="entry name" value="GCN5-like_dom"/>
</dbReference>
<dbReference type="InterPro" id="IPR050680">
    <property type="entry name" value="YpeA/RimI_acetyltransf"/>
</dbReference>
<dbReference type="Pfam" id="PF08445">
    <property type="entry name" value="FR47"/>
    <property type="match status" value="1"/>
</dbReference>
<evidence type="ECO:0000256" key="2">
    <source>
        <dbReference type="ARBA" id="ARBA00023315"/>
    </source>
</evidence>
<keyword evidence="5" id="KW-1185">Reference proteome</keyword>
<organism evidence="4 5">
    <name type="scientific">Pseudonocardia parietis</name>
    <dbReference type="NCBI Taxonomy" id="570936"/>
    <lineage>
        <taxon>Bacteria</taxon>
        <taxon>Bacillati</taxon>
        <taxon>Actinomycetota</taxon>
        <taxon>Actinomycetes</taxon>
        <taxon>Pseudonocardiales</taxon>
        <taxon>Pseudonocardiaceae</taxon>
        <taxon>Pseudonocardia</taxon>
    </lineage>
</organism>
<accession>A0ABS4VVX7</accession>
<gene>
    <name evidence="4" type="ORF">JOF36_003779</name>
</gene>
<feature type="domain" description="N-acetyltransferase" evidence="3">
    <location>
        <begin position="137"/>
        <end position="270"/>
    </location>
</feature>
<sequence length="277" mass="28977">MRTPGRVVLLVAVGTEPVLNPGAVAEAGRGTIDGVQALDLALLNPVPAALDGRLRAFGTVRGGAARFDPDVSPFAGLPLDPAPGDWADLAALCGPGREVAVVRAGDGPPAPPQGWVLERRFAGVQMDGAAVPGEPDDDAVELGLDDRAAMAELTERTRPGPWLPRTAELGRYLGIRHDGRLVAMAGERLRVPGATEISAVCTDPEFRGRGLARRLVNAVAAGITARAERPVLHASADNEDAIRLYRAMGFTVSTSMRFDLLRTPAERHVDAGAAALT</sequence>
<dbReference type="RefSeq" id="WP_210028303.1">
    <property type="nucleotide sequence ID" value="NZ_JAGINU010000001.1"/>
</dbReference>
<dbReference type="PROSITE" id="PS51186">
    <property type="entry name" value="GNAT"/>
    <property type="match status" value="1"/>
</dbReference>
<dbReference type="CDD" id="cd04301">
    <property type="entry name" value="NAT_SF"/>
    <property type="match status" value="1"/>
</dbReference>
<name>A0ABS4VVX7_9PSEU</name>
<evidence type="ECO:0000313" key="4">
    <source>
        <dbReference type="EMBL" id="MBP2368083.1"/>
    </source>
</evidence>
<protein>
    <submittedName>
        <fullName evidence="4">Ribosomal protein S18 acetylase RimI-like enzyme</fullName>
    </submittedName>
</protein>
<dbReference type="SUPFAM" id="SSF55729">
    <property type="entry name" value="Acyl-CoA N-acyltransferases (Nat)"/>
    <property type="match status" value="1"/>
</dbReference>
<dbReference type="PANTHER" id="PTHR43420:SF3">
    <property type="entry name" value="N-ACETYLTRANSFERASE DOMAIN-CONTAINING PROTEIN"/>
    <property type="match status" value="1"/>
</dbReference>
<proteinExistence type="predicted"/>
<comment type="caution">
    <text evidence="4">The sequence shown here is derived from an EMBL/GenBank/DDBJ whole genome shotgun (WGS) entry which is preliminary data.</text>
</comment>